<dbReference type="EMBL" id="MU005588">
    <property type="protein sequence ID" value="KAF2682222.1"/>
    <property type="molecule type" value="Genomic_DNA"/>
</dbReference>
<dbReference type="AlphaFoldDB" id="A0A6G1IVF1"/>
<feature type="region of interest" description="Disordered" evidence="1">
    <location>
        <begin position="139"/>
        <end position="159"/>
    </location>
</feature>
<evidence type="ECO:0000313" key="2">
    <source>
        <dbReference type="EMBL" id="KAF2682222.1"/>
    </source>
</evidence>
<evidence type="ECO:0000256" key="1">
    <source>
        <dbReference type="SAM" id="MobiDB-lite"/>
    </source>
</evidence>
<accession>A0A6G1IVF1</accession>
<proteinExistence type="predicted"/>
<keyword evidence="3" id="KW-1185">Reference proteome</keyword>
<organism evidence="2 3">
    <name type="scientific">Lentithecium fluviatile CBS 122367</name>
    <dbReference type="NCBI Taxonomy" id="1168545"/>
    <lineage>
        <taxon>Eukaryota</taxon>
        <taxon>Fungi</taxon>
        <taxon>Dikarya</taxon>
        <taxon>Ascomycota</taxon>
        <taxon>Pezizomycotina</taxon>
        <taxon>Dothideomycetes</taxon>
        <taxon>Pleosporomycetidae</taxon>
        <taxon>Pleosporales</taxon>
        <taxon>Massarineae</taxon>
        <taxon>Lentitheciaceae</taxon>
        <taxon>Lentithecium</taxon>
    </lineage>
</organism>
<evidence type="ECO:0000313" key="3">
    <source>
        <dbReference type="Proteomes" id="UP000799291"/>
    </source>
</evidence>
<sequence>MGRTCATILEKLEGTSEPGRKTKNQCGQSIILPMLPVASGNTLKANIHLESTRGDVAIKDGTAVVYQKDQKATGLDSVMDLFLASLVLVEESDADWETMRSGEVTDFGSTHHRSVANTIGSPDVDVAEYSFFNSVPSTGMLQGSEKQQDTSSILVSESAQSFEGHQDELSCRRAWLDP</sequence>
<reference evidence="2" key="1">
    <citation type="journal article" date="2020" name="Stud. Mycol.">
        <title>101 Dothideomycetes genomes: a test case for predicting lifestyles and emergence of pathogens.</title>
        <authorList>
            <person name="Haridas S."/>
            <person name="Albert R."/>
            <person name="Binder M."/>
            <person name="Bloem J."/>
            <person name="Labutti K."/>
            <person name="Salamov A."/>
            <person name="Andreopoulos B."/>
            <person name="Baker S."/>
            <person name="Barry K."/>
            <person name="Bills G."/>
            <person name="Bluhm B."/>
            <person name="Cannon C."/>
            <person name="Castanera R."/>
            <person name="Culley D."/>
            <person name="Daum C."/>
            <person name="Ezra D."/>
            <person name="Gonzalez J."/>
            <person name="Henrissat B."/>
            <person name="Kuo A."/>
            <person name="Liang C."/>
            <person name="Lipzen A."/>
            <person name="Lutzoni F."/>
            <person name="Magnuson J."/>
            <person name="Mondo S."/>
            <person name="Nolan M."/>
            <person name="Ohm R."/>
            <person name="Pangilinan J."/>
            <person name="Park H.-J."/>
            <person name="Ramirez L."/>
            <person name="Alfaro M."/>
            <person name="Sun H."/>
            <person name="Tritt A."/>
            <person name="Yoshinaga Y."/>
            <person name="Zwiers L.-H."/>
            <person name="Turgeon B."/>
            <person name="Goodwin S."/>
            <person name="Spatafora J."/>
            <person name="Crous P."/>
            <person name="Grigoriev I."/>
        </authorList>
    </citation>
    <scope>NUCLEOTIDE SEQUENCE</scope>
    <source>
        <strain evidence="2">CBS 122367</strain>
    </source>
</reference>
<protein>
    <submittedName>
        <fullName evidence="2">Uncharacterized protein</fullName>
    </submittedName>
</protein>
<dbReference type="Proteomes" id="UP000799291">
    <property type="component" value="Unassembled WGS sequence"/>
</dbReference>
<gene>
    <name evidence="2" type="ORF">K458DRAFT_405966</name>
</gene>
<name>A0A6G1IVF1_9PLEO</name>